<keyword evidence="1" id="KW-1133">Transmembrane helix</keyword>
<comment type="caution">
    <text evidence="2">The sequence shown here is derived from an EMBL/GenBank/DDBJ whole genome shotgun (WGS) entry which is preliminary data.</text>
</comment>
<sequence length="98" mass="10522">MAVVYLELERERVQAARSARKARIAPAVPAARGSDGRRTFLACLMLAPLAGLAAPLWAVPWLGEPVGWSLAGAGLLACVLLLFRLAMQEADRARRDPS</sequence>
<gene>
    <name evidence="2" type="ORF">CAL24_05440</name>
</gene>
<dbReference type="Proteomes" id="UP000215633">
    <property type="component" value="Unassembled WGS sequence"/>
</dbReference>
<proteinExistence type="predicted"/>
<evidence type="ECO:0000256" key="1">
    <source>
        <dbReference type="SAM" id="Phobius"/>
    </source>
</evidence>
<feature type="transmembrane region" description="Helical" evidence="1">
    <location>
        <begin position="40"/>
        <end position="60"/>
    </location>
</feature>
<accession>A0A261VZ17</accession>
<keyword evidence="1" id="KW-0812">Transmembrane</keyword>
<evidence type="ECO:0000313" key="2">
    <source>
        <dbReference type="EMBL" id="OZI79376.1"/>
    </source>
</evidence>
<dbReference type="AlphaFoldDB" id="A0A261VZ17"/>
<dbReference type="EMBL" id="NEVT01000003">
    <property type="protein sequence ID" value="OZI79376.1"/>
    <property type="molecule type" value="Genomic_DNA"/>
</dbReference>
<protein>
    <submittedName>
        <fullName evidence="2">Uncharacterized protein</fullName>
    </submittedName>
</protein>
<organism evidence="2 3">
    <name type="scientific">Bordetella genomosp. 2</name>
    <dbReference type="NCBI Taxonomy" id="1983456"/>
    <lineage>
        <taxon>Bacteria</taxon>
        <taxon>Pseudomonadati</taxon>
        <taxon>Pseudomonadota</taxon>
        <taxon>Betaproteobacteria</taxon>
        <taxon>Burkholderiales</taxon>
        <taxon>Alcaligenaceae</taxon>
        <taxon>Bordetella</taxon>
    </lineage>
</organism>
<reference evidence="3" key="1">
    <citation type="submission" date="2017-05" db="EMBL/GenBank/DDBJ databases">
        <title>Complete and WGS of Bordetella genogroups.</title>
        <authorList>
            <person name="Spilker T."/>
            <person name="Lipuma J."/>
        </authorList>
    </citation>
    <scope>NUCLEOTIDE SEQUENCE [LARGE SCALE GENOMIC DNA]</scope>
    <source>
        <strain evidence="3">AU8256</strain>
    </source>
</reference>
<feature type="transmembrane region" description="Helical" evidence="1">
    <location>
        <begin position="66"/>
        <end position="86"/>
    </location>
</feature>
<dbReference type="RefSeq" id="WP_028356467.1">
    <property type="nucleotide sequence ID" value="NZ_NEVT01000003.1"/>
</dbReference>
<keyword evidence="1" id="KW-0472">Membrane</keyword>
<keyword evidence="3" id="KW-1185">Reference proteome</keyword>
<evidence type="ECO:0000313" key="3">
    <source>
        <dbReference type="Proteomes" id="UP000215633"/>
    </source>
</evidence>
<name>A0A261VZ17_9BORD</name>